<proteinExistence type="predicted"/>
<dbReference type="InterPro" id="IPR036291">
    <property type="entry name" value="NAD(P)-bd_dom_sf"/>
</dbReference>
<dbReference type="Gene3D" id="3.40.50.720">
    <property type="entry name" value="NAD(P)-binding Rossmann-like Domain"/>
    <property type="match status" value="1"/>
</dbReference>
<dbReference type="CDD" id="cd05262">
    <property type="entry name" value="SDR_a7"/>
    <property type="match status" value="1"/>
</dbReference>
<sequence length="302" mass="32936">MKVFLTGANGFIGSRLVTTLLAAGHDVLGLTRSDAGALRLRASGAEPYHGTIEDTDGLTEAAARCDAVIHTAFDHDFSRYVENCRKDERVIRALYETYEGSRKPIIITSTTLFGEPVPGALADEDVFNPEHANPRVISESAIQDGIARGCNISVVRLAQIHDTHKQGLVTFLIDLARRTGVSAYVGEGVNRWCAAHLDDTANLYRLALEEASAGARYHASAEEGVTLREIAEAIGRKLDLPVKQLTDQEAPPHFGWLVPFVSKDMIASSAKTRSRLLWQPEGPTLLEDLRRHDQGGMASHLC</sequence>
<evidence type="ECO:0000259" key="1">
    <source>
        <dbReference type="Pfam" id="PF01370"/>
    </source>
</evidence>
<keyword evidence="3" id="KW-1185">Reference proteome</keyword>
<dbReference type="Pfam" id="PF01370">
    <property type="entry name" value="Epimerase"/>
    <property type="match status" value="1"/>
</dbReference>
<evidence type="ECO:0000313" key="3">
    <source>
        <dbReference type="Proteomes" id="UP001062776"/>
    </source>
</evidence>
<gene>
    <name evidence="2" type="ORF">AA0535_2308</name>
</gene>
<dbReference type="PANTHER" id="PTHR48079">
    <property type="entry name" value="PROTEIN YEEZ"/>
    <property type="match status" value="1"/>
</dbReference>
<comment type="caution">
    <text evidence="2">The sequence shown here is derived from an EMBL/GenBank/DDBJ whole genome shotgun (WGS) entry which is preliminary data.</text>
</comment>
<evidence type="ECO:0000313" key="2">
    <source>
        <dbReference type="EMBL" id="GBQ91479.1"/>
    </source>
</evidence>
<reference evidence="2" key="1">
    <citation type="submission" date="2013-04" db="EMBL/GenBank/DDBJ databases">
        <title>The genome sequencing project of 58 acetic acid bacteria.</title>
        <authorList>
            <person name="Okamoto-Kainuma A."/>
            <person name="Ishikawa M."/>
            <person name="Umino S."/>
            <person name="Koizumi Y."/>
            <person name="Shiwa Y."/>
            <person name="Yoshikawa H."/>
            <person name="Matsutani M."/>
            <person name="Matsushita K."/>
        </authorList>
    </citation>
    <scope>NUCLEOTIDE SEQUENCE</scope>
    <source>
        <strain evidence="2">NRIC 0535</strain>
    </source>
</reference>
<dbReference type="RefSeq" id="WP_264816511.1">
    <property type="nucleotide sequence ID" value="NZ_BAPV01000043.1"/>
</dbReference>
<name>A0ABQ0Q4V1_9PROT</name>
<organism evidence="2 3">
    <name type="scientific">Asaia krungthepensis NRIC 0535</name>
    <dbReference type="NCBI Taxonomy" id="1307925"/>
    <lineage>
        <taxon>Bacteria</taxon>
        <taxon>Pseudomonadati</taxon>
        <taxon>Pseudomonadota</taxon>
        <taxon>Alphaproteobacteria</taxon>
        <taxon>Acetobacterales</taxon>
        <taxon>Acetobacteraceae</taxon>
        <taxon>Asaia</taxon>
    </lineage>
</organism>
<dbReference type="PANTHER" id="PTHR48079:SF9">
    <property type="entry name" value="PUTATIVE-RELATED"/>
    <property type="match status" value="1"/>
</dbReference>
<protein>
    <submittedName>
        <fullName evidence="2">Nucleoside-diphosphate-sugar epimerase</fullName>
    </submittedName>
</protein>
<dbReference type="InterPro" id="IPR051783">
    <property type="entry name" value="NAD(P)-dependent_oxidoreduct"/>
</dbReference>
<dbReference type="EMBL" id="BAPV01000043">
    <property type="protein sequence ID" value="GBQ91479.1"/>
    <property type="molecule type" value="Genomic_DNA"/>
</dbReference>
<dbReference type="Proteomes" id="UP001062776">
    <property type="component" value="Unassembled WGS sequence"/>
</dbReference>
<feature type="domain" description="NAD-dependent epimerase/dehydratase" evidence="1">
    <location>
        <begin position="3"/>
        <end position="215"/>
    </location>
</feature>
<dbReference type="InterPro" id="IPR001509">
    <property type="entry name" value="Epimerase_deHydtase"/>
</dbReference>
<accession>A0ABQ0Q4V1</accession>
<dbReference type="SUPFAM" id="SSF51735">
    <property type="entry name" value="NAD(P)-binding Rossmann-fold domains"/>
    <property type="match status" value="1"/>
</dbReference>